<protein>
    <recommendedName>
        <fullName evidence="2">Endonuclease/exonuclease/phosphatase domain-containing protein</fullName>
    </recommendedName>
</protein>
<dbReference type="Gene3D" id="3.60.10.10">
    <property type="entry name" value="Endonuclease/exonuclease/phosphatase"/>
    <property type="match status" value="1"/>
</dbReference>
<evidence type="ECO:0008006" key="2">
    <source>
        <dbReference type="Google" id="ProtNLM"/>
    </source>
</evidence>
<gene>
    <name evidence="1" type="ORF">OCBIM_22010907mg</name>
</gene>
<reference evidence="1" key="1">
    <citation type="submission" date="2015-07" db="EMBL/GenBank/DDBJ databases">
        <title>MeaNS - Measles Nucleotide Surveillance Program.</title>
        <authorList>
            <person name="Tran T."/>
            <person name="Druce J."/>
        </authorList>
    </citation>
    <scope>NUCLEOTIDE SEQUENCE</scope>
    <source>
        <strain evidence="1">UCB-OBI-ISO-001</strain>
        <tissue evidence="1">Gonad</tissue>
    </source>
</reference>
<dbReference type="PANTHER" id="PTHR23227:SF84">
    <property type="entry name" value="ENDONUCLEASE_EXONUCLEASE_PHOSPHATASE DOMAIN-CONTAINING PROTEIN"/>
    <property type="match status" value="1"/>
</dbReference>
<dbReference type="InterPro" id="IPR036691">
    <property type="entry name" value="Endo/exonu/phosph_ase_sf"/>
</dbReference>
<organism evidence="1">
    <name type="scientific">Octopus bimaculoides</name>
    <name type="common">California two-spotted octopus</name>
    <dbReference type="NCBI Taxonomy" id="37653"/>
    <lineage>
        <taxon>Eukaryota</taxon>
        <taxon>Metazoa</taxon>
        <taxon>Spiralia</taxon>
        <taxon>Lophotrochozoa</taxon>
        <taxon>Mollusca</taxon>
        <taxon>Cephalopoda</taxon>
        <taxon>Coleoidea</taxon>
        <taxon>Octopodiformes</taxon>
        <taxon>Octopoda</taxon>
        <taxon>Incirrata</taxon>
        <taxon>Octopodidae</taxon>
        <taxon>Octopus</taxon>
    </lineage>
</organism>
<dbReference type="PANTHER" id="PTHR23227">
    <property type="entry name" value="BUCENTAUR RELATED"/>
    <property type="match status" value="1"/>
</dbReference>
<dbReference type="InterPro" id="IPR027124">
    <property type="entry name" value="Swc5/CFDP1/2"/>
</dbReference>
<dbReference type="EMBL" id="KQ427566">
    <property type="protein sequence ID" value="KOF66924.1"/>
    <property type="molecule type" value="Genomic_DNA"/>
</dbReference>
<proteinExistence type="predicted"/>
<evidence type="ECO:0000313" key="1">
    <source>
        <dbReference type="EMBL" id="KOF66924.1"/>
    </source>
</evidence>
<accession>A0A0L8FQG2</accession>
<dbReference type="SUPFAM" id="SSF56219">
    <property type="entry name" value="DNase I-like"/>
    <property type="match status" value="1"/>
</dbReference>
<name>A0A0L8FQG2_OCTBM</name>
<sequence>MPIKISSHKDEVFELTLVHLMEFLPIPFLQIEQGHLPEEICDLSAFLLTRTLVFVDYGAATPVIRYDSSISKNRKAIKKRPALKLGCWNIRTMMLGLSQDLQDISVARKTAVINEELKRLNVNITALQEIRLANAGPVTLVSVYAPTISATLDAKDEFYENLASTIKSIPISEQLVLMGYLNARLGADNDSWPSCLGPFGVGKSNKNGQQLLELCTFHGLCITNSFFKIKSQCKVSWRHPRSKHWHQLDLILVRRATVKCVLHTLRHRPLLGVLQDQATTQKVLPCKETGAPHIDVNKMSQPNLVEQFAKAFEKEYDTTHSRDTATERWETLQDTIHRTVLSIFGKKTSKSHVCFEAKLLEMTPVIEAKRGALAEYKWSPIERNLQILRAARSKVQHTTRRCAIGYWTELSESIHMATTGSIRGMYGGIKRVLGPTHSKTAPPQIPHWGSITDQGRQMDRWVEHYSELYSRENTVISSALDAIESMLVIEELDVEPTMYELSKVIDSLAAGKAPGSDSIPPDLIKCCKNTLLHPASAGERELYRKT</sequence>
<dbReference type="OrthoDB" id="6139000at2759"/>
<dbReference type="AlphaFoldDB" id="A0A0L8FQG2"/>